<evidence type="ECO:0000313" key="3">
    <source>
        <dbReference type="Proteomes" id="UP000317650"/>
    </source>
</evidence>
<dbReference type="Proteomes" id="UP000317650">
    <property type="component" value="Chromosome 3"/>
</dbReference>
<keyword evidence="3" id="KW-1185">Reference proteome</keyword>
<name>A0A4S8J9M0_MUSBA</name>
<dbReference type="AlphaFoldDB" id="A0A4S8J9M0"/>
<evidence type="ECO:0000313" key="2">
    <source>
        <dbReference type="EMBL" id="THU58363.1"/>
    </source>
</evidence>
<evidence type="ECO:0000256" key="1">
    <source>
        <dbReference type="SAM" id="MobiDB-lite"/>
    </source>
</evidence>
<reference evidence="2 3" key="1">
    <citation type="journal article" date="2019" name="Nat. Plants">
        <title>Genome sequencing of Musa balbisiana reveals subgenome evolution and function divergence in polyploid bananas.</title>
        <authorList>
            <person name="Yao X."/>
        </authorList>
    </citation>
    <scope>NUCLEOTIDE SEQUENCE [LARGE SCALE GENOMIC DNA]</scope>
    <source>
        <strain evidence="3">cv. DH-PKW</strain>
        <tissue evidence="2">Leaves</tissue>
    </source>
</reference>
<feature type="region of interest" description="Disordered" evidence="1">
    <location>
        <begin position="122"/>
        <end position="147"/>
    </location>
</feature>
<sequence>MDSSSASSSSGLPAGFERRSGVDWKREVLWLEEWRSIAEELERGLRERDQRRCFLGREVSSELHVRVFPVPTRIWAVHRTSPRSISLSFPITLYFLTLRFARCSPTAIAFLEKGRNKKPTKSNLKPFLRPFTPPMQKTPVNTHRRMG</sequence>
<dbReference type="EMBL" id="PYDT01000006">
    <property type="protein sequence ID" value="THU58363.1"/>
    <property type="molecule type" value="Genomic_DNA"/>
</dbReference>
<protein>
    <submittedName>
        <fullName evidence="2">Uncharacterized protein</fullName>
    </submittedName>
</protein>
<comment type="caution">
    <text evidence="2">The sequence shown here is derived from an EMBL/GenBank/DDBJ whole genome shotgun (WGS) entry which is preliminary data.</text>
</comment>
<accession>A0A4S8J9M0</accession>
<organism evidence="2 3">
    <name type="scientific">Musa balbisiana</name>
    <name type="common">Banana</name>
    <dbReference type="NCBI Taxonomy" id="52838"/>
    <lineage>
        <taxon>Eukaryota</taxon>
        <taxon>Viridiplantae</taxon>
        <taxon>Streptophyta</taxon>
        <taxon>Embryophyta</taxon>
        <taxon>Tracheophyta</taxon>
        <taxon>Spermatophyta</taxon>
        <taxon>Magnoliopsida</taxon>
        <taxon>Liliopsida</taxon>
        <taxon>Zingiberales</taxon>
        <taxon>Musaceae</taxon>
        <taxon>Musa</taxon>
    </lineage>
</organism>
<gene>
    <name evidence="2" type="ORF">C4D60_Mb03t13460</name>
</gene>
<proteinExistence type="predicted"/>